<dbReference type="InterPro" id="IPR006139">
    <property type="entry name" value="D-isomer_2_OHA_DH_cat_dom"/>
</dbReference>
<dbReference type="GO" id="GO:0016616">
    <property type="term" value="F:oxidoreductase activity, acting on the CH-OH group of donors, NAD or NADP as acceptor"/>
    <property type="evidence" value="ECO:0007669"/>
    <property type="project" value="InterPro"/>
</dbReference>
<dbReference type="Gene3D" id="3.40.50.720">
    <property type="entry name" value="NAD(P)-binding Rossmann-like Domain"/>
    <property type="match status" value="2"/>
</dbReference>
<dbReference type="InterPro" id="IPR036291">
    <property type="entry name" value="NAD(P)-bd_dom_sf"/>
</dbReference>
<evidence type="ECO:0000256" key="1">
    <source>
        <dbReference type="ARBA" id="ARBA00005854"/>
    </source>
</evidence>
<evidence type="ECO:0000313" key="8">
    <source>
        <dbReference type="Proteomes" id="UP000093052"/>
    </source>
</evidence>
<accession>A0AAN0YTJ1</accession>
<comment type="similarity">
    <text evidence="1 4">Belongs to the D-isomer specific 2-hydroxyacid dehydrogenase family.</text>
</comment>
<dbReference type="KEGG" id="ptl:AOT13_14340"/>
<keyword evidence="2 4" id="KW-0560">Oxidoreductase</keyword>
<dbReference type="Pfam" id="PF02826">
    <property type="entry name" value="2-Hacid_dh_C"/>
    <property type="match status" value="1"/>
</dbReference>
<evidence type="ECO:0000256" key="4">
    <source>
        <dbReference type="RuleBase" id="RU003719"/>
    </source>
</evidence>
<dbReference type="GO" id="GO:0051287">
    <property type="term" value="F:NAD binding"/>
    <property type="evidence" value="ECO:0007669"/>
    <property type="project" value="InterPro"/>
</dbReference>
<dbReference type="CDD" id="cd05300">
    <property type="entry name" value="2-Hacid_dh_1"/>
    <property type="match status" value="1"/>
</dbReference>
<dbReference type="Pfam" id="PF00389">
    <property type="entry name" value="2-Hacid_dh"/>
    <property type="match status" value="1"/>
</dbReference>
<dbReference type="InterPro" id="IPR006140">
    <property type="entry name" value="D-isomer_DH_NAD-bd"/>
</dbReference>
<name>A0AAN0YTJ1_PARTM</name>
<evidence type="ECO:0000313" key="7">
    <source>
        <dbReference type="EMBL" id="ANZ31173.1"/>
    </source>
</evidence>
<organism evidence="7 8">
    <name type="scientific">Parageobacillus thermoglucosidasius</name>
    <name type="common">Geobacillus thermoglucosidasius</name>
    <dbReference type="NCBI Taxonomy" id="1426"/>
    <lineage>
        <taxon>Bacteria</taxon>
        <taxon>Bacillati</taxon>
        <taxon>Bacillota</taxon>
        <taxon>Bacilli</taxon>
        <taxon>Bacillales</taxon>
        <taxon>Anoxybacillaceae</taxon>
        <taxon>Parageobacillus</taxon>
    </lineage>
</organism>
<sequence length="333" mass="37725">MSNLSVKTKKISPNVYIRIDIPQEYIDKLKEICSMVIVEPWKYGQPEPVPSSDLSECNVILTLGLHDPLHILKNAPNVQWVQSISVGTDAMINDDVINSDVIITNTKGCTSVPIAEHTIAMITSFARGVPTMIRNQKERKWERIPVMDLENATVGIIGYGEIGFEIAKRCRSLGMQVIGCRRNLGKKNREFEPANIVVGMDQVDDVISHSDFLVLALPSTRETVHFFNRERLRKMKQGSYLINVGRGNTVVEEDLIECLINNRIAGAALDVFEVEPLPKEHPFWQLENVIVSPHNAYYSPKTMDRYMDLFMRNLKLFSEGKPLINIVDKQLGY</sequence>
<protein>
    <submittedName>
        <fullName evidence="7">Hydroxyacid dehydrogenase</fullName>
    </submittedName>
</protein>
<feature type="domain" description="D-isomer specific 2-hydroxyacid dehydrogenase catalytic" evidence="5">
    <location>
        <begin position="70"/>
        <end position="327"/>
    </location>
</feature>
<dbReference type="AlphaFoldDB" id="A0AAN0YTJ1"/>
<reference evidence="8" key="1">
    <citation type="journal article" date="2016" name="Genome Announc.">
        <title>Complete Genome Sequence of Geobacillus thermoglucosidasius NCIMB 11955, the Progenitor of a Bioethanol Production Strain.</title>
        <authorList>
            <person name="Sheng L."/>
            <person name="Zhang Y."/>
            <person name="Minton N.P."/>
        </authorList>
    </citation>
    <scope>NUCLEOTIDE SEQUENCE [LARGE SCALE GENOMIC DNA]</scope>
    <source>
        <strain evidence="8">NCIMB 11955</strain>
    </source>
</reference>
<dbReference type="SUPFAM" id="SSF51735">
    <property type="entry name" value="NAD(P)-binding Rossmann-fold domains"/>
    <property type="match status" value="1"/>
</dbReference>
<dbReference type="PANTHER" id="PTHR43333:SF1">
    <property type="entry name" value="D-ISOMER SPECIFIC 2-HYDROXYACID DEHYDROGENASE NAD-BINDING DOMAIN-CONTAINING PROTEIN"/>
    <property type="match status" value="1"/>
</dbReference>
<gene>
    <name evidence="7" type="ORF">BCV53_14365</name>
</gene>
<evidence type="ECO:0000259" key="6">
    <source>
        <dbReference type="Pfam" id="PF02826"/>
    </source>
</evidence>
<evidence type="ECO:0000259" key="5">
    <source>
        <dbReference type="Pfam" id="PF00389"/>
    </source>
</evidence>
<keyword evidence="8" id="KW-1185">Reference proteome</keyword>
<feature type="domain" description="D-isomer specific 2-hydroxyacid dehydrogenase NAD-binding" evidence="6">
    <location>
        <begin position="119"/>
        <end position="296"/>
    </location>
</feature>
<proteinExistence type="inferred from homology"/>
<dbReference type="RefSeq" id="WP_042383782.1">
    <property type="nucleotide sequence ID" value="NZ_AP025621.1"/>
</dbReference>
<dbReference type="SUPFAM" id="SSF52283">
    <property type="entry name" value="Formate/glycerate dehydrogenase catalytic domain-like"/>
    <property type="match status" value="1"/>
</dbReference>
<keyword evidence="3" id="KW-0520">NAD</keyword>
<dbReference type="Proteomes" id="UP000093052">
    <property type="component" value="Chromosome"/>
</dbReference>
<evidence type="ECO:0000256" key="3">
    <source>
        <dbReference type="ARBA" id="ARBA00023027"/>
    </source>
</evidence>
<evidence type="ECO:0000256" key="2">
    <source>
        <dbReference type="ARBA" id="ARBA00023002"/>
    </source>
</evidence>
<dbReference type="EMBL" id="CP016622">
    <property type="protein sequence ID" value="ANZ31173.1"/>
    <property type="molecule type" value="Genomic_DNA"/>
</dbReference>
<dbReference type="PANTHER" id="PTHR43333">
    <property type="entry name" value="2-HACID_DH_C DOMAIN-CONTAINING PROTEIN"/>
    <property type="match status" value="1"/>
</dbReference>
<dbReference type="GeneID" id="56926617"/>